<proteinExistence type="predicted"/>
<dbReference type="RefSeq" id="WP_187551662.1">
    <property type="nucleotide sequence ID" value="NZ_BMZL01000002.1"/>
</dbReference>
<dbReference type="CDD" id="cd03801">
    <property type="entry name" value="GT4_PimA-like"/>
    <property type="match status" value="1"/>
</dbReference>
<reference evidence="1 2" key="1">
    <citation type="submission" date="2020-08" db="EMBL/GenBank/DDBJ databases">
        <title>Genome sequence of Thermomonas carbonis KCTC 42013T.</title>
        <authorList>
            <person name="Hyun D.-W."/>
            <person name="Bae J.-W."/>
        </authorList>
    </citation>
    <scope>NUCLEOTIDE SEQUENCE [LARGE SCALE GENOMIC DNA]</scope>
    <source>
        <strain evidence="1 2">KCTC 42013</strain>
    </source>
</reference>
<gene>
    <name evidence="1" type="ORF">H9L16_10555</name>
</gene>
<evidence type="ECO:0000313" key="2">
    <source>
        <dbReference type="Proteomes" id="UP000515804"/>
    </source>
</evidence>
<dbReference type="PANTHER" id="PTHR12526">
    <property type="entry name" value="GLYCOSYLTRANSFERASE"/>
    <property type="match status" value="1"/>
</dbReference>
<dbReference type="KEGG" id="tcn:H9L16_10555"/>
<dbReference type="GO" id="GO:0016740">
    <property type="term" value="F:transferase activity"/>
    <property type="evidence" value="ECO:0007669"/>
    <property type="project" value="UniProtKB-KW"/>
</dbReference>
<dbReference type="Proteomes" id="UP000515804">
    <property type="component" value="Chromosome"/>
</dbReference>
<dbReference type="AlphaFoldDB" id="A0A7G9SMR4"/>
<evidence type="ECO:0000313" key="1">
    <source>
        <dbReference type="EMBL" id="QNN69139.1"/>
    </source>
</evidence>
<dbReference type="EMBL" id="CP060719">
    <property type="protein sequence ID" value="QNN69139.1"/>
    <property type="molecule type" value="Genomic_DNA"/>
</dbReference>
<dbReference type="Gene3D" id="3.40.50.2000">
    <property type="entry name" value="Glycogen Phosphorylase B"/>
    <property type="match status" value="2"/>
</dbReference>
<name>A0A7G9SMR4_9GAMM</name>
<protein>
    <submittedName>
        <fullName evidence="1">Glycosyltransferase family 4 protein</fullName>
    </submittedName>
</protein>
<accession>A0A7G9SMR4</accession>
<dbReference type="Pfam" id="PF13692">
    <property type="entry name" value="Glyco_trans_1_4"/>
    <property type="match status" value="1"/>
</dbReference>
<sequence>MPAIGTVTIVADVIGTLKSVLLGAAHEFIILRLRLRAWLDTIGRPQRRPRVMTTACWTFPVYSQTFVHQEVQALARAGFMVLFLYARLAPRTDLAPSCESLWSLKQRIILHRRTGARDLARFRRRQPAQVEALVQALVQATGLTREVLEQNEHFLQAFSFARAVQAWKADYLHSYFFYEQTLFAWVASRLLGIPRGVSCYADHMLDDYGLKAVRLHLQDCAVVVATSRRIAEELEQLHRAPLPTLVVKPNAIDTAEFLTGERLPRQADKPLRILSVCRIDPKKGIEFLVEAVRLLLDNGLAVDARIIGAADANSPVARAYALNLRSQATELDIDQAVTFLGQRGSRDIHRELAEADIFVAPFVDLPNGDKDGIPTAILEAMASGCAIIATDAGSIVEVIEDGVHGLIVPQRDAAALAFAVQALARHDGLRSQLGTNAIARVQRDYDVHTSEFDFHRRIRGAILKHRDTLGHLANRP</sequence>
<keyword evidence="1" id="KW-0808">Transferase</keyword>
<dbReference type="SUPFAM" id="SSF53756">
    <property type="entry name" value="UDP-Glycosyltransferase/glycogen phosphorylase"/>
    <property type="match status" value="1"/>
</dbReference>
<organism evidence="1 2">
    <name type="scientific">Thermomonas carbonis</name>
    <dbReference type="NCBI Taxonomy" id="1463158"/>
    <lineage>
        <taxon>Bacteria</taxon>
        <taxon>Pseudomonadati</taxon>
        <taxon>Pseudomonadota</taxon>
        <taxon>Gammaproteobacteria</taxon>
        <taxon>Lysobacterales</taxon>
        <taxon>Lysobacteraceae</taxon>
        <taxon>Thermomonas</taxon>
    </lineage>
</organism>
<keyword evidence="2" id="KW-1185">Reference proteome</keyword>